<evidence type="ECO:0000313" key="2">
    <source>
        <dbReference type="EMBL" id="CAL1299078.1"/>
    </source>
</evidence>
<dbReference type="SUPFAM" id="SSF52087">
    <property type="entry name" value="CRAL/TRIO domain"/>
    <property type="match status" value="1"/>
</dbReference>
<dbReference type="Pfam" id="PF00650">
    <property type="entry name" value="CRAL_TRIO"/>
    <property type="match status" value="1"/>
</dbReference>
<organism evidence="2 3">
    <name type="scientific">Larinioides sclopetarius</name>
    <dbReference type="NCBI Taxonomy" id="280406"/>
    <lineage>
        <taxon>Eukaryota</taxon>
        <taxon>Metazoa</taxon>
        <taxon>Ecdysozoa</taxon>
        <taxon>Arthropoda</taxon>
        <taxon>Chelicerata</taxon>
        <taxon>Arachnida</taxon>
        <taxon>Araneae</taxon>
        <taxon>Araneomorphae</taxon>
        <taxon>Entelegynae</taxon>
        <taxon>Araneoidea</taxon>
        <taxon>Araneidae</taxon>
        <taxon>Larinioides</taxon>
    </lineage>
</organism>
<dbReference type="PROSITE" id="PS50191">
    <property type="entry name" value="CRAL_TRIO"/>
    <property type="match status" value="1"/>
</dbReference>
<dbReference type="Gene3D" id="3.40.525.10">
    <property type="entry name" value="CRAL-TRIO lipid binding domain"/>
    <property type="match status" value="1"/>
</dbReference>
<sequence length="292" mass="34328">MDSTARMETNLEILPYEINYLPKFALKKCEEECKETPERKINSIQELRYLLLSNPTTSGIYYHDDFLLQYLRRNKYRISRCFKEIQNFALLKQKESLTFERLPEQYLSLSSVAEIITLLPKRSPDGCAMILTQIGKWDPEVFPFLHLKQYVLTLFLQLLRDPMAQITGLKSIHDTQGISTRHLKYGTLQNIFLSYHALINCFPGRYNDVHIIHLSAITKIVWKIVKPILSEKMTSRIHFHSKSEELLKFFPSSIIPTKFGGKLQDSIDMSEFLRNARKERERYTIEGRPNLY</sequence>
<dbReference type="SMART" id="SM00516">
    <property type="entry name" value="SEC14"/>
    <property type="match status" value="1"/>
</dbReference>
<keyword evidence="3" id="KW-1185">Reference proteome</keyword>
<dbReference type="Proteomes" id="UP001497382">
    <property type="component" value="Unassembled WGS sequence"/>
</dbReference>
<protein>
    <recommendedName>
        <fullName evidence="1">CRAL-TRIO domain-containing protein</fullName>
    </recommendedName>
</protein>
<dbReference type="PANTHER" id="PTHR10174:SF130">
    <property type="entry name" value="ALPHA-TOCOPHEROL TRANSFER PROTEIN-LIKE"/>
    <property type="match status" value="1"/>
</dbReference>
<reference evidence="2 3" key="1">
    <citation type="submission" date="2024-04" db="EMBL/GenBank/DDBJ databases">
        <authorList>
            <person name="Rising A."/>
            <person name="Reimegard J."/>
            <person name="Sonavane S."/>
            <person name="Akerstrom W."/>
            <person name="Nylinder S."/>
            <person name="Hedman E."/>
            <person name="Kallberg Y."/>
        </authorList>
    </citation>
    <scope>NUCLEOTIDE SEQUENCE [LARGE SCALE GENOMIC DNA]</scope>
</reference>
<comment type="caution">
    <text evidence="2">The sequence shown here is derived from an EMBL/GenBank/DDBJ whole genome shotgun (WGS) entry which is preliminary data.</text>
</comment>
<evidence type="ECO:0000313" key="3">
    <source>
        <dbReference type="Proteomes" id="UP001497382"/>
    </source>
</evidence>
<dbReference type="GO" id="GO:0016020">
    <property type="term" value="C:membrane"/>
    <property type="evidence" value="ECO:0007669"/>
    <property type="project" value="TreeGrafter"/>
</dbReference>
<dbReference type="Gene3D" id="1.20.5.1200">
    <property type="entry name" value="Alpha-tocopherol transfer"/>
    <property type="match status" value="1"/>
</dbReference>
<dbReference type="EMBL" id="CAXIEN010000484">
    <property type="protein sequence ID" value="CAL1299078.1"/>
    <property type="molecule type" value="Genomic_DNA"/>
</dbReference>
<dbReference type="PRINTS" id="PR00180">
    <property type="entry name" value="CRETINALDHBP"/>
</dbReference>
<gene>
    <name evidence="2" type="ORF">LARSCL_LOCUS21138</name>
</gene>
<dbReference type="PANTHER" id="PTHR10174">
    <property type="entry name" value="ALPHA-TOCOPHEROL TRANSFER PROTEIN-RELATED"/>
    <property type="match status" value="1"/>
</dbReference>
<dbReference type="CDD" id="cd00170">
    <property type="entry name" value="SEC14"/>
    <property type="match status" value="1"/>
</dbReference>
<name>A0AAV2BS37_9ARAC</name>
<feature type="domain" description="CRAL-TRIO" evidence="1">
    <location>
        <begin position="103"/>
        <end position="267"/>
    </location>
</feature>
<proteinExistence type="predicted"/>
<dbReference type="GO" id="GO:1902936">
    <property type="term" value="F:phosphatidylinositol bisphosphate binding"/>
    <property type="evidence" value="ECO:0007669"/>
    <property type="project" value="TreeGrafter"/>
</dbReference>
<dbReference type="InterPro" id="IPR001251">
    <property type="entry name" value="CRAL-TRIO_dom"/>
</dbReference>
<dbReference type="InterPro" id="IPR036865">
    <property type="entry name" value="CRAL-TRIO_dom_sf"/>
</dbReference>
<dbReference type="InterPro" id="IPR036273">
    <property type="entry name" value="CRAL/TRIO_N_dom_sf"/>
</dbReference>
<dbReference type="AlphaFoldDB" id="A0AAV2BS37"/>
<dbReference type="SUPFAM" id="SSF46938">
    <property type="entry name" value="CRAL/TRIO N-terminal domain"/>
    <property type="match status" value="1"/>
</dbReference>
<dbReference type="Gene3D" id="1.10.8.20">
    <property type="entry name" value="N-terminal domain of phosphatidylinositol transfer protein sec14p"/>
    <property type="match status" value="1"/>
</dbReference>
<accession>A0AAV2BS37</accession>
<evidence type="ECO:0000259" key="1">
    <source>
        <dbReference type="PROSITE" id="PS50191"/>
    </source>
</evidence>